<evidence type="ECO:0000256" key="2">
    <source>
        <dbReference type="ARBA" id="ARBA00022487"/>
    </source>
</evidence>
<dbReference type="GO" id="GO:0045493">
    <property type="term" value="P:xylan catabolic process"/>
    <property type="evidence" value="ECO:0007669"/>
    <property type="project" value="UniProtKB-KW"/>
</dbReference>
<evidence type="ECO:0000256" key="4">
    <source>
        <dbReference type="ARBA" id="ARBA00022723"/>
    </source>
</evidence>
<evidence type="ECO:0000256" key="1">
    <source>
        <dbReference type="ARBA" id="ARBA00006249"/>
    </source>
</evidence>
<dbReference type="OrthoDB" id="3039123at2759"/>
<evidence type="ECO:0000256" key="8">
    <source>
        <dbReference type="ARBA" id="ARBA00023157"/>
    </source>
</evidence>
<dbReference type="Pfam" id="PF07519">
    <property type="entry name" value="Tannase"/>
    <property type="match status" value="2"/>
</dbReference>
<name>A0A3M7LZ08_9PLEO</name>
<dbReference type="AlphaFoldDB" id="A0A3M7LZ08"/>
<dbReference type="InterPro" id="IPR011118">
    <property type="entry name" value="Tannase/feruloyl_esterase"/>
</dbReference>
<dbReference type="Proteomes" id="UP000265663">
    <property type="component" value="Unassembled WGS sequence"/>
</dbReference>
<dbReference type="InterPro" id="IPR029058">
    <property type="entry name" value="AB_hydrolase_fold"/>
</dbReference>
<organism evidence="11 12">
    <name type="scientific">Pyrenophora seminiperda CCB06</name>
    <dbReference type="NCBI Taxonomy" id="1302712"/>
    <lineage>
        <taxon>Eukaryota</taxon>
        <taxon>Fungi</taxon>
        <taxon>Dikarya</taxon>
        <taxon>Ascomycota</taxon>
        <taxon>Pezizomycotina</taxon>
        <taxon>Dothideomycetes</taxon>
        <taxon>Pleosporomycetidae</taxon>
        <taxon>Pleosporales</taxon>
        <taxon>Pleosporineae</taxon>
        <taxon>Pleosporaceae</taxon>
        <taxon>Pyrenophora</taxon>
    </lineage>
</organism>
<evidence type="ECO:0000313" key="12">
    <source>
        <dbReference type="Proteomes" id="UP000265663"/>
    </source>
</evidence>
<evidence type="ECO:0000256" key="9">
    <source>
        <dbReference type="ARBA" id="ARBA00034075"/>
    </source>
</evidence>
<gene>
    <name evidence="11" type="ORF">GMOD_00001364</name>
</gene>
<evidence type="ECO:0000256" key="5">
    <source>
        <dbReference type="ARBA" id="ARBA00022729"/>
    </source>
</evidence>
<dbReference type="GO" id="GO:0046872">
    <property type="term" value="F:metal ion binding"/>
    <property type="evidence" value="ECO:0007669"/>
    <property type="project" value="UniProtKB-KW"/>
</dbReference>
<dbReference type="PANTHER" id="PTHR33938:SF15">
    <property type="entry name" value="FERULOYL ESTERASE B-RELATED"/>
    <property type="match status" value="1"/>
</dbReference>
<reference evidence="11 12" key="1">
    <citation type="journal article" date="2014" name="PLoS ONE">
        <title>De novo Genome Assembly of the Fungal Plant Pathogen Pyrenophora semeniperda.</title>
        <authorList>
            <person name="Soliai M.M."/>
            <person name="Meyer S.E."/>
            <person name="Udall J.A."/>
            <person name="Elzinga D.E."/>
            <person name="Hermansen R.A."/>
            <person name="Bodily P.M."/>
            <person name="Hart A.A."/>
            <person name="Coleman C.E."/>
        </authorList>
    </citation>
    <scope>NUCLEOTIDE SEQUENCE [LARGE SCALE GENOMIC DNA]</scope>
    <source>
        <strain evidence="11 12">CCB06</strain>
        <tissue evidence="11">Mycelium</tissue>
    </source>
</reference>
<keyword evidence="2" id="KW-0719">Serine esterase</keyword>
<dbReference type="PANTHER" id="PTHR33938">
    <property type="entry name" value="FERULOYL ESTERASE B-RELATED"/>
    <property type="match status" value="1"/>
</dbReference>
<protein>
    <recommendedName>
        <fullName evidence="10">Carboxylic ester hydrolase</fullName>
        <ecNumber evidence="10">3.1.1.-</ecNumber>
    </recommendedName>
</protein>
<keyword evidence="6 10" id="KW-0378">Hydrolase</keyword>
<keyword evidence="7" id="KW-0106">Calcium</keyword>
<keyword evidence="3" id="KW-0858">Xylan degradation</keyword>
<keyword evidence="3" id="KW-0119">Carbohydrate metabolism</keyword>
<evidence type="ECO:0000256" key="7">
    <source>
        <dbReference type="ARBA" id="ARBA00022837"/>
    </source>
</evidence>
<keyword evidence="8" id="KW-1015">Disulfide bond</keyword>
<evidence type="ECO:0000313" key="11">
    <source>
        <dbReference type="EMBL" id="RMZ67441.1"/>
    </source>
</evidence>
<keyword evidence="5" id="KW-0732">Signal</keyword>
<keyword evidence="4" id="KW-0479">Metal-binding</keyword>
<dbReference type="GO" id="GO:0030600">
    <property type="term" value="F:feruloyl esterase activity"/>
    <property type="evidence" value="ECO:0007669"/>
    <property type="project" value="UniProtKB-EC"/>
</dbReference>
<sequence length="569" mass="61443">MLVVQKDGHEAVATSHQLTLKMRLQQSLHTALLGASLALAAPHGSNCSAPADLTKKCADFASHLVVEGGVVNGSYFVPAGTNFSAPLYHPSCAAAPTLITRDMCRVVLQVSTSERSGFRMEAWLPINWTGRFLSVGNGGLNGCISFDDLAYTAGLGFAAVGTNNGHDGQTGLPFYNNPGVVEDFAYRALHTGVVVGKQITKTFYGKAHDKSFYLGCSTGGRQGFKSAQDFPDDFDGILAGAPAVAFNNLTSWSGHFYPITGPANSSTFVPLSLWAVVHADVLKQCDGLDGHVDGILEDPLMCHYDPSDLACVQGSNSSTCLTPAQLQTVKKIYLPLVNGEGDLVYPPIQYGAEIPVASILANGQSFIYTDDWFRYVVYNDPSWDPATLGPKDYDYSAKLDPFGIQTWKGDLSGVRDRGAKVLHWHGQADPIISSDNSPRYYDHVRSTMNATTKELDEFYRFFRVSGTSHCGGGDGAHAIGQSLGEVNGLEPSHNVLMALVDWVEKGNAPETIIGTKFVNDTASLGIELQRAHCRFPRRNQYKGSGDPNVPESWECVETDEAVSWEVAQQ</sequence>
<comment type="similarity">
    <text evidence="1 10">Belongs to the tannase family.</text>
</comment>
<proteinExistence type="inferred from homology"/>
<comment type="catalytic activity">
    <reaction evidence="9">
        <text>feruloyl-polysaccharide + H2O = ferulate + polysaccharide.</text>
        <dbReference type="EC" id="3.1.1.73"/>
    </reaction>
</comment>
<dbReference type="SUPFAM" id="SSF53474">
    <property type="entry name" value="alpha/beta-Hydrolases"/>
    <property type="match status" value="1"/>
</dbReference>
<keyword evidence="3" id="KW-0624">Polysaccharide degradation</keyword>
<dbReference type="EMBL" id="KE747810">
    <property type="protein sequence ID" value="RMZ67441.1"/>
    <property type="molecule type" value="Genomic_DNA"/>
</dbReference>
<keyword evidence="12" id="KW-1185">Reference proteome</keyword>
<accession>A0A3M7LZ08</accession>
<dbReference type="EC" id="3.1.1.-" evidence="10"/>
<evidence type="ECO:0000256" key="10">
    <source>
        <dbReference type="RuleBase" id="RU361238"/>
    </source>
</evidence>
<evidence type="ECO:0000256" key="3">
    <source>
        <dbReference type="ARBA" id="ARBA00022651"/>
    </source>
</evidence>
<evidence type="ECO:0000256" key="6">
    <source>
        <dbReference type="ARBA" id="ARBA00022801"/>
    </source>
</evidence>